<name>A0ABV8B1U4_9BACI</name>
<sequence length="634" mass="71668">MAEKVESTINDLVQQFKGYQSVDGAWRYCLENGPVTDAYLIVLLRILEINEEELIRRLVNQLMAKQAENGAWKLFHDEEGNLDATVEAYYALLYSGYIKKDEKRMQEANRFIRENGGISNVKSLLTQILLALTGQIPWPENIEIPIEMILFPKWFPLNIFDLSGHARVHLIPLIIMADKNFSIKSRYTPDISDLYVQNKPFKKSHSPIALLFQSLNFGARSLSFLSDRLHKKALQQAEKFMLDRIEPNGTLLTYSTSTILMIFAFLALGYSKSSDVITNAVQGVKTLVYATNEGPHLQFAASTVWDTALISHAMQQAGVPSTDPVIQKSFSYLLSRQQNKKADWSIHNPNAEPGGWGFSDINTKYPDLDDTVAALRAIKDPASDNISYREAWNRGVNWVLSMQNSDGGWPAFEKNTDKSMLKLIPFEGAKDFVVDSPTPDLNGRVLQFLGKETNLKKDDRQVKKAVKWLIKQQESNGSWFGRWGISYIHGTSAAVIGLVSVGVSRQHPAISRAVKWLLSTQNKDGGWGESCRSDELRKYVPLGYSTPTQTAWALEMLIDTHEKPTAEINRGTECLMESLTKKDWISTYPTGGGLAGIAYFYFHSLNHAWALLTLAKYKQKYIEKRPLSFYSLRR</sequence>
<feature type="domain" description="Squalene cyclase N-terminal" evidence="6">
    <location>
        <begin position="13"/>
        <end position="291"/>
    </location>
</feature>
<keyword evidence="3" id="KW-0677">Repeat</keyword>
<dbReference type="NCBIfam" id="TIGR01507">
    <property type="entry name" value="hopene_cyclase"/>
    <property type="match status" value="1"/>
</dbReference>
<dbReference type="InterPro" id="IPR032696">
    <property type="entry name" value="SQ_cyclase_C"/>
</dbReference>
<organism evidence="7 8">
    <name type="scientific">Bacillus songklensis</name>
    <dbReference type="NCBI Taxonomy" id="1069116"/>
    <lineage>
        <taxon>Bacteria</taxon>
        <taxon>Bacillati</taxon>
        <taxon>Bacillota</taxon>
        <taxon>Bacilli</taxon>
        <taxon>Bacillales</taxon>
        <taxon>Bacillaceae</taxon>
        <taxon>Bacillus</taxon>
    </lineage>
</organism>
<dbReference type="SUPFAM" id="SSF48239">
    <property type="entry name" value="Terpenoid cyclases/Protein prenyltransferases"/>
    <property type="match status" value="2"/>
</dbReference>
<keyword evidence="8" id="KW-1185">Reference proteome</keyword>
<evidence type="ECO:0000256" key="4">
    <source>
        <dbReference type="ARBA" id="ARBA00023235"/>
    </source>
</evidence>
<proteinExistence type="inferred from homology"/>
<dbReference type="InterPro" id="IPR018333">
    <property type="entry name" value="Squalene_cyclase"/>
</dbReference>
<comment type="pathway">
    <text evidence="1">Secondary metabolite biosynthesis; hopanoid biosynthesis.</text>
</comment>
<dbReference type="InterPro" id="IPR032697">
    <property type="entry name" value="SQ_cyclase_N"/>
</dbReference>
<evidence type="ECO:0000256" key="1">
    <source>
        <dbReference type="ARBA" id="ARBA00004999"/>
    </source>
</evidence>
<dbReference type="InterPro" id="IPR008930">
    <property type="entry name" value="Terpenoid_cyclase/PrenylTrfase"/>
</dbReference>
<evidence type="ECO:0000313" key="8">
    <source>
        <dbReference type="Proteomes" id="UP001595752"/>
    </source>
</evidence>
<protein>
    <submittedName>
        <fullName evidence="7">Squalene--hopene cyclase</fullName>
        <ecNumber evidence="7">5.4.99.17</ecNumber>
    </submittedName>
</protein>
<evidence type="ECO:0000259" key="6">
    <source>
        <dbReference type="Pfam" id="PF13249"/>
    </source>
</evidence>
<dbReference type="NCBIfam" id="TIGR01787">
    <property type="entry name" value="squalene_cyclas"/>
    <property type="match status" value="1"/>
</dbReference>
<accession>A0ABV8B1U4</accession>
<dbReference type="Proteomes" id="UP001595752">
    <property type="component" value="Unassembled WGS sequence"/>
</dbReference>
<dbReference type="EMBL" id="JBHRZT010000032">
    <property type="protein sequence ID" value="MFC3883524.1"/>
    <property type="molecule type" value="Genomic_DNA"/>
</dbReference>
<comment type="caution">
    <text evidence="7">The sequence shown here is derived from an EMBL/GenBank/DDBJ whole genome shotgun (WGS) entry which is preliminary data.</text>
</comment>
<evidence type="ECO:0000313" key="7">
    <source>
        <dbReference type="EMBL" id="MFC3883524.1"/>
    </source>
</evidence>
<comment type="similarity">
    <text evidence="2">Belongs to the terpene cyclase/mutase family.</text>
</comment>
<dbReference type="SFLD" id="SFLDG01016">
    <property type="entry name" value="Prenyltransferase_Like_2"/>
    <property type="match status" value="1"/>
</dbReference>
<evidence type="ECO:0000256" key="3">
    <source>
        <dbReference type="ARBA" id="ARBA00022737"/>
    </source>
</evidence>
<feature type="domain" description="Squalene cyclase C-terminal" evidence="5">
    <location>
        <begin position="302"/>
        <end position="619"/>
    </location>
</feature>
<reference evidence="8" key="1">
    <citation type="journal article" date="2019" name="Int. J. Syst. Evol. Microbiol.">
        <title>The Global Catalogue of Microorganisms (GCM) 10K type strain sequencing project: providing services to taxonomists for standard genome sequencing and annotation.</title>
        <authorList>
            <consortium name="The Broad Institute Genomics Platform"/>
            <consortium name="The Broad Institute Genome Sequencing Center for Infectious Disease"/>
            <person name="Wu L."/>
            <person name="Ma J."/>
        </authorList>
    </citation>
    <scope>NUCLEOTIDE SEQUENCE [LARGE SCALE GENOMIC DNA]</scope>
    <source>
        <strain evidence="8">CCUG 61889</strain>
    </source>
</reference>
<dbReference type="GO" id="GO:0051007">
    <property type="term" value="F:squalene-hopene cyclase activity"/>
    <property type="evidence" value="ECO:0007669"/>
    <property type="project" value="UniProtKB-EC"/>
</dbReference>
<evidence type="ECO:0000256" key="2">
    <source>
        <dbReference type="ARBA" id="ARBA00009755"/>
    </source>
</evidence>
<dbReference type="EC" id="5.4.99.17" evidence="7"/>
<dbReference type="Pfam" id="PF13243">
    <property type="entry name" value="SQHop_cyclase_C"/>
    <property type="match status" value="1"/>
</dbReference>
<dbReference type="InterPro" id="IPR006400">
    <property type="entry name" value="Hopene-cyclase"/>
</dbReference>
<gene>
    <name evidence="7" type="primary">shc</name>
    <name evidence="7" type="ORF">ACFOU2_08395</name>
</gene>
<dbReference type="PANTHER" id="PTHR11764">
    <property type="entry name" value="TERPENE CYCLASE/MUTASE FAMILY MEMBER"/>
    <property type="match status" value="1"/>
</dbReference>
<dbReference type="RefSeq" id="WP_377914282.1">
    <property type="nucleotide sequence ID" value="NZ_JBHRZT010000032.1"/>
</dbReference>
<keyword evidence="4 7" id="KW-0413">Isomerase</keyword>
<dbReference type="PANTHER" id="PTHR11764:SF20">
    <property type="entry name" value="LANOSTEROL SYNTHASE"/>
    <property type="match status" value="1"/>
</dbReference>
<dbReference type="Gene3D" id="1.50.10.20">
    <property type="match status" value="2"/>
</dbReference>
<evidence type="ECO:0000259" key="5">
    <source>
        <dbReference type="Pfam" id="PF13243"/>
    </source>
</evidence>
<dbReference type="Pfam" id="PF13249">
    <property type="entry name" value="SQHop_cyclase_N"/>
    <property type="match status" value="1"/>
</dbReference>